<dbReference type="EMBL" id="BGPR01029084">
    <property type="protein sequence ID" value="GBO00653.1"/>
    <property type="molecule type" value="Genomic_DNA"/>
</dbReference>
<gene>
    <name evidence="3" type="ORF">AVEN_161982_1</name>
    <name evidence="2" type="ORF">AVEN_260368_1</name>
</gene>
<feature type="compositionally biased region" description="Polar residues" evidence="1">
    <location>
        <begin position="8"/>
        <end position="21"/>
    </location>
</feature>
<evidence type="ECO:0000313" key="3">
    <source>
        <dbReference type="EMBL" id="GBO00653.1"/>
    </source>
</evidence>
<dbReference type="Proteomes" id="UP000499080">
    <property type="component" value="Unassembled WGS sequence"/>
</dbReference>
<dbReference type="EMBL" id="BGPR01029080">
    <property type="protein sequence ID" value="GBO00649.1"/>
    <property type="molecule type" value="Genomic_DNA"/>
</dbReference>
<name>A0A4Y2TJ28_ARAVE</name>
<evidence type="ECO:0000313" key="4">
    <source>
        <dbReference type="Proteomes" id="UP000499080"/>
    </source>
</evidence>
<dbReference type="AlphaFoldDB" id="A0A4Y2TJ28"/>
<proteinExistence type="predicted"/>
<keyword evidence="4" id="KW-1185">Reference proteome</keyword>
<comment type="caution">
    <text evidence="3">The sequence shown here is derived from an EMBL/GenBank/DDBJ whole genome shotgun (WGS) entry which is preliminary data.</text>
</comment>
<protein>
    <submittedName>
        <fullName evidence="3">Uncharacterized protein</fullName>
    </submittedName>
</protein>
<reference evidence="3 4" key="1">
    <citation type="journal article" date="2019" name="Sci. Rep.">
        <title>Orb-weaving spider Araneus ventricosus genome elucidates the spidroin gene catalogue.</title>
        <authorList>
            <person name="Kono N."/>
            <person name="Nakamura H."/>
            <person name="Ohtoshi R."/>
            <person name="Moran D.A.P."/>
            <person name="Shinohara A."/>
            <person name="Yoshida Y."/>
            <person name="Fujiwara M."/>
            <person name="Mori M."/>
            <person name="Tomita M."/>
            <person name="Arakawa K."/>
        </authorList>
    </citation>
    <scope>NUCLEOTIDE SEQUENCE [LARGE SCALE GENOMIC DNA]</scope>
</reference>
<sequence length="79" mass="8769">MTAKSVPYLSTHQQKRNVSTEADQEMMNRKNVDQRQNVTLQISASQHSFVHKLESPLSGAVRKIGEEIARAQGSLSSSD</sequence>
<organism evidence="3 4">
    <name type="scientific">Araneus ventricosus</name>
    <name type="common">Orbweaver spider</name>
    <name type="synonym">Epeira ventricosa</name>
    <dbReference type="NCBI Taxonomy" id="182803"/>
    <lineage>
        <taxon>Eukaryota</taxon>
        <taxon>Metazoa</taxon>
        <taxon>Ecdysozoa</taxon>
        <taxon>Arthropoda</taxon>
        <taxon>Chelicerata</taxon>
        <taxon>Arachnida</taxon>
        <taxon>Araneae</taxon>
        <taxon>Araneomorphae</taxon>
        <taxon>Entelegynae</taxon>
        <taxon>Araneoidea</taxon>
        <taxon>Araneidae</taxon>
        <taxon>Araneus</taxon>
    </lineage>
</organism>
<evidence type="ECO:0000313" key="2">
    <source>
        <dbReference type="EMBL" id="GBO00649.1"/>
    </source>
</evidence>
<evidence type="ECO:0000256" key="1">
    <source>
        <dbReference type="SAM" id="MobiDB-lite"/>
    </source>
</evidence>
<accession>A0A4Y2TJ28</accession>
<feature type="region of interest" description="Disordered" evidence="1">
    <location>
        <begin position="1"/>
        <end position="27"/>
    </location>
</feature>